<dbReference type="Proteomes" id="UP000034838">
    <property type="component" value="Unassembled WGS sequence"/>
</dbReference>
<sequence>MPSGRFGCGWVYGRMSVRRRVGPVESRRQRRERAYQRPSWRATWTGRPKQSVMLSGVSTPSTGPDAGSRPSLRRKGVSGAGRELLHVVGDGDGGEAGPVGREPLQCVHEVLAGGQVEVVERLVEQEQRRIRISARQMRIRARRPHGLAR</sequence>
<feature type="compositionally biased region" description="Polar residues" evidence="1">
    <location>
        <begin position="52"/>
        <end position="62"/>
    </location>
</feature>
<reference evidence="2" key="1">
    <citation type="submission" date="2016-10" db="EMBL/GenBank/DDBJ databases">
        <title>Genome sequence of Streptomyces malaysiense MUSC 136.</title>
        <authorList>
            <person name="Lee L.-H."/>
            <person name="Ser H.-L."/>
        </authorList>
    </citation>
    <scope>NUCLEOTIDE SEQUENCE [LARGE SCALE GENOMIC DNA]</scope>
    <source>
        <strain evidence="2">MUSC 136</strain>
    </source>
</reference>
<organism evidence="2 3">
    <name type="scientific">Streptomyces malaysiense</name>
    <dbReference type="NCBI Taxonomy" id="1428626"/>
    <lineage>
        <taxon>Bacteria</taxon>
        <taxon>Bacillati</taxon>
        <taxon>Actinomycetota</taxon>
        <taxon>Actinomycetes</taxon>
        <taxon>Kitasatosporales</taxon>
        <taxon>Streptomycetaceae</taxon>
        <taxon>Streptomyces</taxon>
    </lineage>
</organism>
<keyword evidence="3" id="KW-1185">Reference proteome</keyword>
<dbReference type="EMBL" id="LBDA02000027">
    <property type="protein sequence ID" value="OIK27248.1"/>
    <property type="molecule type" value="Genomic_DNA"/>
</dbReference>
<proteinExistence type="predicted"/>
<name>A0A1J4Q574_9ACTN</name>
<evidence type="ECO:0000313" key="2">
    <source>
        <dbReference type="EMBL" id="OIK27248.1"/>
    </source>
</evidence>
<comment type="caution">
    <text evidence="2">The sequence shown here is derived from an EMBL/GenBank/DDBJ whole genome shotgun (WGS) entry which is preliminary data.</text>
</comment>
<evidence type="ECO:0000256" key="1">
    <source>
        <dbReference type="SAM" id="MobiDB-lite"/>
    </source>
</evidence>
<protein>
    <submittedName>
        <fullName evidence="2">Uncharacterized protein</fullName>
    </submittedName>
</protein>
<dbReference type="AlphaFoldDB" id="A0A1J4Q574"/>
<accession>A0A1J4Q574</accession>
<gene>
    <name evidence="2" type="ORF">VT52_012605</name>
</gene>
<feature type="region of interest" description="Disordered" evidence="1">
    <location>
        <begin position="23"/>
        <end position="101"/>
    </location>
</feature>
<evidence type="ECO:0000313" key="3">
    <source>
        <dbReference type="Proteomes" id="UP000034838"/>
    </source>
</evidence>